<keyword evidence="9" id="KW-1185">Reference proteome</keyword>
<feature type="domain" description="EF-hand" evidence="7">
    <location>
        <begin position="63"/>
        <end position="98"/>
    </location>
</feature>
<dbReference type="Proteomes" id="UP000595437">
    <property type="component" value="Chromosome 11"/>
</dbReference>
<dbReference type="CDD" id="cd00051">
    <property type="entry name" value="EFh"/>
    <property type="match status" value="2"/>
</dbReference>
<evidence type="ECO:0000313" key="8">
    <source>
        <dbReference type="EMBL" id="QQP42315.1"/>
    </source>
</evidence>
<evidence type="ECO:0000256" key="2">
    <source>
        <dbReference type="ARBA" id="ARBA00022707"/>
    </source>
</evidence>
<dbReference type="InterPro" id="IPR011992">
    <property type="entry name" value="EF-hand-dom_pair"/>
</dbReference>
<proteinExistence type="inferred from homology"/>
<dbReference type="InterPro" id="IPR018247">
    <property type="entry name" value="EF_Hand_1_Ca_BS"/>
</dbReference>
<dbReference type="InterPro" id="IPR028846">
    <property type="entry name" value="Recoverin"/>
</dbReference>
<evidence type="ECO:0000256" key="6">
    <source>
        <dbReference type="ARBA" id="ARBA00023288"/>
    </source>
</evidence>
<evidence type="ECO:0000256" key="5">
    <source>
        <dbReference type="ARBA" id="ARBA00022837"/>
    </source>
</evidence>
<dbReference type="PANTHER" id="PTHR23055">
    <property type="entry name" value="CALCIUM BINDING PROTEINS"/>
    <property type="match status" value="1"/>
</dbReference>
<dbReference type="EMBL" id="CP045900">
    <property type="protein sequence ID" value="QQP42315.1"/>
    <property type="molecule type" value="Genomic_DNA"/>
</dbReference>
<keyword evidence="4" id="KW-0677">Repeat</keyword>
<evidence type="ECO:0000256" key="4">
    <source>
        <dbReference type="ARBA" id="ARBA00022737"/>
    </source>
</evidence>
<dbReference type="PRINTS" id="PR00450">
    <property type="entry name" value="RECOVERIN"/>
</dbReference>
<gene>
    <name evidence="8" type="ORF">FKW44_016935</name>
</gene>
<sequence length="254" mass="28720">MGNKNGKAFLSEEDLSYITSHTSLDRSQVDSYYKNFLTDHPKGKINLKSFKKMIEEAYPDSKNVDKFAKHVFRMYDANDDGSIDFQEFMVILYVLSSGGPEDNLKQIFKVFDINRNGSINMKEMKKIVKDLSALKDPKGPKGKKEQEAMAKGVFKEMDKDDDGAITEEEFTKAIMSEEKLSTALTLKIVDLDDISLRSFSWRTSPGYNRSLMHSGSLQHSRDPYSSSYVRALTPRLIATRVLSGGSGFKYTLNA</sequence>
<dbReference type="PANTHER" id="PTHR23055:SF178">
    <property type="entry name" value="NEUROCALCIN HOMOLOG"/>
    <property type="match status" value="1"/>
</dbReference>
<protein>
    <submittedName>
        <fullName evidence="8">Neuronal calcium sensor 2</fullName>
    </submittedName>
</protein>
<feature type="domain" description="EF-hand" evidence="7">
    <location>
        <begin position="145"/>
        <end position="180"/>
    </location>
</feature>
<evidence type="ECO:0000256" key="3">
    <source>
        <dbReference type="ARBA" id="ARBA00022723"/>
    </source>
</evidence>
<dbReference type="PROSITE" id="PS00018">
    <property type="entry name" value="EF_HAND_1"/>
    <property type="match status" value="3"/>
</dbReference>
<feature type="domain" description="EF-hand" evidence="7">
    <location>
        <begin position="99"/>
        <end position="134"/>
    </location>
</feature>
<keyword evidence="6" id="KW-0449">Lipoprotein</keyword>
<evidence type="ECO:0000256" key="1">
    <source>
        <dbReference type="ARBA" id="ARBA00006049"/>
    </source>
</evidence>
<evidence type="ECO:0000313" key="9">
    <source>
        <dbReference type="Proteomes" id="UP000595437"/>
    </source>
</evidence>
<accession>A0A7T8H3D8</accession>
<reference evidence="9" key="1">
    <citation type="submission" date="2021-01" db="EMBL/GenBank/DDBJ databases">
        <title>Caligus Genome Assembly.</title>
        <authorList>
            <person name="Gallardo-Escarate C."/>
        </authorList>
    </citation>
    <scope>NUCLEOTIDE SEQUENCE [LARGE SCALE GENOMIC DNA]</scope>
</reference>
<dbReference type="Pfam" id="PF13202">
    <property type="entry name" value="EF-hand_5"/>
    <property type="match status" value="1"/>
</dbReference>
<keyword evidence="3" id="KW-0479">Metal-binding</keyword>
<keyword evidence="2" id="KW-0519">Myristate</keyword>
<dbReference type="GO" id="GO:0005509">
    <property type="term" value="F:calcium ion binding"/>
    <property type="evidence" value="ECO:0007669"/>
    <property type="project" value="InterPro"/>
</dbReference>
<dbReference type="Gene3D" id="1.10.238.10">
    <property type="entry name" value="EF-hand"/>
    <property type="match status" value="1"/>
</dbReference>
<evidence type="ECO:0000259" key="7">
    <source>
        <dbReference type="PROSITE" id="PS50222"/>
    </source>
</evidence>
<comment type="similarity">
    <text evidence="1">Belongs to the recoverin family.</text>
</comment>
<keyword evidence="5" id="KW-0106">Calcium</keyword>
<dbReference type="OrthoDB" id="191686at2759"/>
<dbReference type="AlphaFoldDB" id="A0A7T8H3D8"/>
<dbReference type="Pfam" id="PF13499">
    <property type="entry name" value="EF-hand_7"/>
    <property type="match status" value="1"/>
</dbReference>
<dbReference type="SUPFAM" id="SSF47473">
    <property type="entry name" value="EF-hand"/>
    <property type="match status" value="1"/>
</dbReference>
<dbReference type="PROSITE" id="PS50222">
    <property type="entry name" value="EF_HAND_2"/>
    <property type="match status" value="3"/>
</dbReference>
<organism evidence="8 9">
    <name type="scientific">Caligus rogercresseyi</name>
    <name type="common">Sea louse</name>
    <dbReference type="NCBI Taxonomy" id="217165"/>
    <lineage>
        <taxon>Eukaryota</taxon>
        <taxon>Metazoa</taxon>
        <taxon>Ecdysozoa</taxon>
        <taxon>Arthropoda</taxon>
        <taxon>Crustacea</taxon>
        <taxon>Multicrustacea</taxon>
        <taxon>Hexanauplia</taxon>
        <taxon>Copepoda</taxon>
        <taxon>Siphonostomatoida</taxon>
        <taxon>Caligidae</taxon>
        <taxon>Caligus</taxon>
    </lineage>
</organism>
<dbReference type="SMART" id="SM00054">
    <property type="entry name" value="EFh"/>
    <property type="match status" value="3"/>
</dbReference>
<dbReference type="InterPro" id="IPR002048">
    <property type="entry name" value="EF_hand_dom"/>
</dbReference>
<name>A0A7T8H3D8_CALRO</name>